<dbReference type="AlphaFoldDB" id="A0A3D8RRR6"/>
<proteinExistence type="predicted"/>
<dbReference type="Proteomes" id="UP000256690">
    <property type="component" value="Unassembled WGS sequence"/>
</dbReference>
<reference evidence="2 3" key="1">
    <citation type="journal article" date="2018" name="IMA Fungus">
        <title>IMA Genome-F 9: Draft genome sequence of Annulohypoxylon stygium, Aspergillus mulundensis, Berkeleyomyces basicola (syn. Thielaviopsis basicola), Ceratocystis smalleyi, two Cercospora beticola strains, Coleophoma cylindrospora, Fusarium fracticaudum, Phialophora cf. hyalina, and Morchella septimelata.</title>
        <authorList>
            <person name="Wingfield B.D."/>
            <person name="Bills G.F."/>
            <person name="Dong Y."/>
            <person name="Huang W."/>
            <person name="Nel W.J."/>
            <person name="Swalarsk-Parry B.S."/>
            <person name="Vaghefi N."/>
            <person name="Wilken P.M."/>
            <person name="An Z."/>
            <person name="de Beer Z.W."/>
            <person name="De Vos L."/>
            <person name="Chen L."/>
            <person name="Duong T.A."/>
            <person name="Gao Y."/>
            <person name="Hammerbacher A."/>
            <person name="Kikkert J.R."/>
            <person name="Li Y."/>
            <person name="Li H."/>
            <person name="Li K."/>
            <person name="Li Q."/>
            <person name="Liu X."/>
            <person name="Ma X."/>
            <person name="Naidoo K."/>
            <person name="Pethybridge S.J."/>
            <person name="Sun J."/>
            <person name="Steenkamp E.T."/>
            <person name="van der Nest M.A."/>
            <person name="van Wyk S."/>
            <person name="Wingfield M.J."/>
            <person name="Xiong C."/>
            <person name="Yue Q."/>
            <person name="Zhang X."/>
        </authorList>
    </citation>
    <scope>NUCLEOTIDE SEQUENCE [LARGE SCALE GENOMIC DNA]</scope>
    <source>
        <strain evidence="2 3">DSM 5745</strain>
    </source>
</reference>
<sequence>MPTSSLPTLNWKEDSYYDQYPAQRDQRDARIERVNWNALREYVSSKNSGHLYNDPRPEVYGYKLINDNPVRAAFTLMQFIPGSSTTDATEAYKAQGDRVPVEKKKRLTEQLAEIQVQLSSIRLPQIGKVIKRPDGTFNIGPFPSIGGLFSTGSAILEAWAAQAKSKASTSEEPIRGMMKDDPVEKGGGLGAS</sequence>
<evidence type="ECO:0000313" key="3">
    <source>
        <dbReference type="Proteomes" id="UP000256690"/>
    </source>
</evidence>
<accession>A0A3D8RRR6</accession>
<dbReference type="STRING" id="1810919.A0A3D8RRR6"/>
<protein>
    <submittedName>
        <fullName evidence="2">Uncharacterized protein</fullName>
    </submittedName>
</protein>
<evidence type="ECO:0000313" key="2">
    <source>
        <dbReference type="EMBL" id="RDW76564.1"/>
    </source>
</evidence>
<dbReference type="GeneID" id="38116926"/>
<evidence type="ECO:0000256" key="1">
    <source>
        <dbReference type="SAM" id="MobiDB-lite"/>
    </source>
</evidence>
<dbReference type="OrthoDB" id="10003767at2759"/>
<name>A0A3D8RRR6_9EURO</name>
<feature type="compositionally biased region" description="Basic and acidic residues" evidence="1">
    <location>
        <begin position="172"/>
        <end position="184"/>
    </location>
</feature>
<keyword evidence="3" id="KW-1185">Reference proteome</keyword>
<dbReference type="RefSeq" id="XP_026602876.1">
    <property type="nucleotide sequence ID" value="XM_026748572.1"/>
</dbReference>
<organism evidence="2 3">
    <name type="scientific">Aspergillus mulundensis</name>
    <dbReference type="NCBI Taxonomy" id="1810919"/>
    <lineage>
        <taxon>Eukaryota</taxon>
        <taxon>Fungi</taxon>
        <taxon>Dikarya</taxon>
        <taxon>Ascomycota</taxon>
        <taxon>Pezizomycotina</taxon>
        <taxon>Eurotiomycetes</taxon>
        <taxon>Eurotiomycetidae</taxon>
        <taxon>Eurotiales</taxon>
        <taxon>Aspergillaceae</taxon>
        <taxon>Aspergillus</taxon>
        <taxon>Aspergillus subgen. Nidulantes</taxon>
    </lineage>
</organism>
<dbReference type="EMBL" id="PVWQ01000007">
    <property type="protein sequence ID" value="RDW76564.1"/>
    <property type="molecule type" value="Genomic_DNA"/>
</dbReference>
<comment type="caution">
    <text evidence="2">The sequence shown here is derived from an EMBL/GenBank/DDBJ whole genome shotgun (WGS) entry which is preliminary data.</text>
</comment>
<feature type="region of interest" description="Disordered" evidence="1">
    <location>
        <begin position="166"/>
        <end position="192"/>
    </location>
</feature>
<gene>
    <name evidence="2" type="ORF">DSM5745_06556</name>
</gene>